<sequence length="250" mass="26770">MSATHHGPDLRWAFAAAALGAKAAAHASRHHQHGCGPRSRHGMPDFGFLFGGGPGPWGPPGGGGPWGRGPWGRGGGPWAKGQKARKGNVRAAILALLAEEPRNGYQIIQEINTRSHGAWKPSPGAVYPALQQLADEGLIVGEEGEGRKTFRLTDEGRAYVDEHADELYEPWAEMTPDFGEGVPDLFKQAAQTGAAVMQIVHSGSPEQVAQAKTVLADTRRRLYRILAEDDLDDTPHSDTPHSDTPDASEE</sequence>
<dbReference type="InterPro" id="IPR036388">
    <property type="entry name" value="WH-like_DNA-bd_sf"/>
</dbReference>
<dbReference type="Gene3D" id="1.10.10.10">
    <property type="entry name" value="Winged helix-like DNA-binding domain superfamily/Winged helix DNA-binding domain"/>
    <property type="match status" value="1"/>
</dbReference>
<proteinExistence type="predicted"/>
<feature type="compositionally biased region" description="Basic and acidic residues" evidence="1">
    <location>
        <begin position="233"/>
        <end position="244"/>
    </location>
</feature>
<feature type="compositionally biased region" description="Gly residues" evidence="1">
    <location>
        <begin position="57"/>
        <end position="78"/>
    </location>
</feature>
<feature type="domain" description="Transcription regulator PadR N-terminal" evidence="2">
    <location>
        <begin position="93"/>
        <end position="161"/>
    </location>
</feature>
<gene>
    <name evidence="3" type="ORF">F8566_12460</name>
</gene>
<dbReference type="PANTHER" id="PTHR43252:SF2">
    <property type="entry name" value="TRANSCRIPTION REGULATOR, PADR-LIKE FAMILY"/>
    <property type="match status" value="1"/>
</dbReference>
<name>A0A6H9YQA0_9ACTN</name>
<feature type="region of interest" description="Disordered" evidence="1">
    <location>
        <begin position="227"/>
        <end position="250"/>
    </location>
</feature>
<comment type="caution">
    <text evidence="3">The sequence shown here is derived from an EMBL/GenBank/DDBJ whole genome shotgun (WGS) entry which is preliminary data.</text>
</comment>
<dbReference type="Proteomes" id="UP000468735">
    <property type="component" value="Unassembled WGS sequence"/>
</dbReference>
<dbReference type="AlphaFoldDB" id="A0A6H9YQA0"/>
<dbReference type="SUPFAM" id="SSF46785">
    <property type="entry name" value="Winged helix' DNA-binding domain"/>
    <property type="match status" value="1"/>
</dbReference>
<evidence type="ECO:0000313" key="4">
    <source>
        <dbReference type="Proteomes" id="UP000468735"/>
    </source>
</evidence>
<dbReference type="InterPro" id="IPR011991">
    <property type="entry name" value="ArsR-like_HTH"/>
</dbReference>
<dbReference type="EMBL" id="WBMT01000005">
    <property type="protein sequence ID" value="KAB2349577.1"/>
    <property type="molecule type" value="Genomic_DNA"/>
</dbReference>
<dbReference type="Pfam" id="PF03551">
    <property type="entry name" value="PadR"/>
    <property type="match status" value="1"/>
</dbReference>
<dbReference type="CDD" id="cd00090">
    <property type="entry name" value="HTH_ARSR"/>
    <property type="match status" value="1"/>
</dbReference>
<dbReference type="PANTHER" id="PTHR43252">
    <property type="entry name" value="TRANSCRIPTIONAL REGULATOR YQJI"/>
    <property type="match status" value="1"/>
</dbReference>
<dbReference type="InterPro" id="IPR036390">
    <property type="entry name" value="WH_DNA-bd_sf"/>
</dbReference>
<protein>
    <submittedName>
        <fullName evidence="3">PadR family transcriptional regulator</fullName>
    </submittedName>
</protein>
<dbReference type="RefSeq" id="WP_151560346.1">
    <property type="nucleotide sequence ID" value="NZ_WBMT01000005.1"/>
</dbReference>
<accession>A0A6H9YQA0</accession>
<evidence type="ECO:0000259" key="2">
    <source>
        <dbReference type="Pfam" id="PF03551"/>
    </source>
</evidence>
<dbReference type="InterPro" id="IPR005149">
    <property type="entry name" value="Tscrpt_reg_PadR_N"/>
</dbReference>
<reference evidence="3 4" key="1">
    <citation type="submission" date="2019-09" db="EMBL/GenBank/DDBJ databases">
        <title>Actinomadura physcomitrii sp. nov., a novel actinomycete isolated from moss [Physcomitrium sphaericum (Ludw) Fuernr].</title>
        <authorList>
            <person name="Zhuang X."/>
            <person name="Liu C."/>
        </authorList>
    </citation>
    <scope>NUCLEOTIDE SEQUENCE [LARGE SCALE GENOMIC DNA]</scope>
    <source>
        <strain evidence="3 4">HMC1</strain>
    </source>
</reference>
<evidence type="ECO:0000313" key="3">
    <source>
        <dbReference type="EMBL" id="KAB2349577.1"/>
    </source>
</evidence>
<dbReference type="OrthoDB" id="1683430at2"/>
<evidence type="ECO:0000256" key="1">
    <source>
        <dbReference type="SAM" id="MobiDB-lite"/>
    </source>
</evidence>
<feature type="region of interest" description="Disordered" evidence="1">
    <location>
        <begin position="57"/>
        <end position="84"/>
    </location>
</feature>
<organism evidence="3 4">
    <name type="scientific">Actinomadura rudentiformis</name>
    <dbReference type="NCBI Taxonomy" id="359158"/>
    <lineage>
        <taxon>Bacteria</taxon>
        <taxon>Bacillati</taxon>
        <taxon>Actinomycetota</taxon>
        <taxon>Actinomycetes</taxon>
        <taxon>Streptosporangiales</taxon>
        <taxon>Thermomonosporaceae</taxon>
        <taxon>Actinomadura</taxon>
    </lineage>
</organism>
<keyword evidence="4" id="KW-1185">Reference proteome</keyword>